<name>A0ACD1H6E8_9EURO</name>
<proteinExistence type="predicted"/>
<organism evidence="1 2">
    <name type="scientific">Aspergillus aculeatinus CBS 121060</name>
    <dbReference type="NCBI Taxonomy" id="1448322"/>
    <lineage>
        <taxon>Eukaryota</taxon>
        <taxon>Fungi</taxon>
        <taxon>Dikarya</taxon>
        <taxon>Ascomycota</taxon>
        <taxon>Pezizomycotina</taxon>
        <taxon>Eurotiomycetes</taxon>
        <taxon>Eurotiomycetidae</taxon>
        <taxon>Eurotiales</taxon>
        <taxon>Aspergillaceae</taxon>
        <taxon>Aspergillus</taxon>
        <taxon>Aspergillus subgen. Circumdati</taxon>
    </lineage>
</organism>
<gene>
    <name evidence="1" type="ORF">BO66DRAFT_439386</name>
</gene>
<protein>
    <submittedName>
        <fullName evidence="1">Major facilitator superfamily transporter</fullName>
    </submittedName>
</protein>
<evidence type="ECO:0000313" key="1">
    <source>
        <dbReference type="EMBL" id="RAH69317.1"/>
    </source>
</evidence>
<sequence length="734" mass="78337">MHILCLHGAGSNSRVFEIQTAAIRYELGDNHTYDFIEGNIPAPMQPGKPHSLFSSSTPASTSQEPNVVAGIELIATKDEPMYAYFDEKNPESGVAAYGHLEELLYHEGPYDGVIAFSQAGTLILTYLAYLAKQKPDSPLPFKFAIILSITHPPLDYGAIQSGEIRPIDLGAHQDVVRIPTAHIWGSQDLAAGEIAVTNTICAAGVRWVASSAEEQDNEVFGQPRYMHGARLWFAGGGIALSLFLATAEITIISTSLVTISRHLDGFDQSTWIITSYLLAFAGFLTVWAKCSHFIGLKITILISLAIFVAFSGGCAAAQTMSQLIICRAFQGIGGSGVFTSCLFGLICLLPPAKFDIASAAGSGVLTLALILGALIGGGISTSGAWRWIFLFNVPAGIVAWATIWILVPNDLESSRKAGDQIHGLWNFLAKADTVGCLLLLSFSVFFVAAFEEANIRYAWSSAAIIAMLTISGVLLVGFIAWEWSVANRKYWGFEPILPWSILRNRVLLGAILGCFLTGPAVTILYIELPQRFQTVNHSTAIGAGVKVLTFGLGSPVGAGICSLLAGRLRTPFVYLAAAGSVLQIVGAFLLSSVPPTVDIWPGQYGYMVITGLGTGISIAALYMCVPVVVTTDQATAMGLTLQARMIGASLGVAIVNTIVNSILIDYVKGHLPATEAAAADPNLLSGFPTATQEEIRKVYAAGYNRQMYAVGAFGAAQLIAVALMWKRDQVRFVK</sequence>
<dbReference type="Proteomes" id="UP000249661">
    <property type="component" value="Unassembled WGS sequence"/>
</dbReference>
<dbReference type="EMBL" id="KZ824961">
    <property type="protein sequence ID" value="RAH69317.1"/>
    <property type="molecule type" value="Genomic_DNA"/>
</dbReference>
<accession>A0ACD1H6E8</accession>
<keyword evidence="2" id="KW-1185">Reference proteome</keyword>
<reference evidence="1" key="1">
    <citation type="submission" date="2018-02" db="EMBL/GenBank/DDBJ databases">
        <title>The genomes of Aspergillus section Nigri reveals drivers in fungal speciation.</title>
        <authorList>
            <consortium name="DOE Joint Genome Institute"/>
            <person name="Vesth T.C."/>
            <person name="Nybo J."/>
            <person name="Theobald S."/>
            <person name="Brandl J."/>
            <person name="Frisvad J.C."/>
            <person name="Nielsen K.F."/>
            <person name="Lyhne E.K."/>
            <person name="Kogle M.E."/>
            <person name="Kuo A."/>
            <person name="Riley R."/>
            <person name="Clum A."/>
            <person name="Nolan M."/>
            <person name="Lipzen A."/>
            <person name="Salamov A."/>
            <person name="Henrissat B."/>
            <person name="Wiebenga A."/>
            <person name="De vries R.P."/>
            <person name="Grigoriev I.V."/>
            <person name="Mortensen U.H."/>
            <person name="Andersen M.R."/>
            <person name="Baker S.E."/>
        </authorList>
    </citation>
    <scope>NUCLEOTIDE SEQUENCE</scope>
    <source>
        <strain evidence="1">CBS 121060</strain>
    </source>
</reference>
<evidence type="ECO:0000313" key="2">
    <source>
        <dbReference type="Proteomes" id="UP000249661"/>
    </source>
</evidence>